<feature type="transmembrane region" description="Helical" evidence="11">
    <location>
        <begin position="6"/>
        <end position="23"/>
    </location>
</feature>
<feature type="transmembrane region" description="Helical" evidence="11">
    <location>
        <begin position="151"/>
        <end position="177"/>
    </location>
</feature>
<dbReference type="PRINTS" id="PR00899">
    <property type="entry name" value="GPCRSTE3"/>
</dbReference>
<sequence length="459" mass="52010">MPHREFAPVAFLAALSLILPLPSHWRVGNVATLSIICWLFIMNFIYGVDALVWANDVEIVMPVWCDITTKLVIGANVALPAACLCICIHLEQVASVRNAQTTIADKRRRRIFEVGMCWGLPLIIMALHYVVQGHRFDIIEEYGCRPTTYFSIPAIFIVWIPPILISIACLVFAGLALRHFIIRRMTFAAHLNSSKSALTISRYFRLMLMSIMQMIWSLAVTCYTLWFTTIGIPIRTWDNWRHVHSDFLRVDQYPAMFFPPLVTRAYYFLWWLVPASTMIFVAFFAFGREAVEDYKKWFLWFRRNVLRQTPKADTRNTSFGSWARSSDKNGAISLPSIAPSSPRSNIANTSTTSIQTPTPPSPHKYRSSLDNLDYNDGQSEGTTCYGADFQKSLQPTPSTATSFESPSLIVVELPSPPMPIPLPPSPRHPRRQGSARPFTYPSSDASRQDINMKTTNLSS</sequence>
<dbReference type="GO" id="GO:0000750">
    <property type="term" value="P:pheromone-dependent signal transduction involved in conjugation with cellular fusion"/>
    <property type="evidence" value="ECO:0007669"/>
    <property type="project" value="TreeGrafter"/>
</dbReference>
<evidence type="ECO:0000256" key="6">
    <source>
        <dbReference type="ARBA" id="ARBA00023040"/>
    </source>
</evidence>
<feature type="compositionally biased region" description="Low complexity" evidence="10">
    <location>
        <begin position="333"/>
        <end position="356"/>
    </location>
</feature>
<evidence type="ECO:0000256" key="5">
    <source>
        <dbReference type="ARBA" id="ARBA00022989"/>
    </source>
</evidence>
<feature type="region of interest" description="Disordered" evidence="10">
    <location>
        <begin position="333"/>
        <end position="402"/>
    </location>
</feature>
<name>A0AA39NV60_9AGAR</name>
<dbReference type="GO" id="GO:0004933">
    <property type="term" value="F:mating-type a-factor pheromone receptor activity"/>
    <property type="evidence" value="ECO:0007669"/>
    <property type="project" value="InterPro"/>
</dbReference>
<accession>A0AA39NV60</accession>
<keyword evidence="9" id="KW-0807">Transducer</keyword>
<feature type="transmembrane region" description="Helical" evidence="11">
    <location>
        <begin position="30"/>
        <end position="51"/>
    </location>
</feature>
<evidence type="ECO:0000256" key="11">
    <source>
        <dbReference type="SAM" id="Phobius"/>
    </source>
</evidence>
<dbReference type="PANTHER" id="PTHR28097">
    <property type="entry name" value="PHEROMONE A FACTOR RECEPTOR"/>
    <property type="match status" value="1"/>
</dbReference>
<dbReference type="InterPro" id="IPR001499">
    <property type="entry name" value="GPCR_STE3"/>
</dbReference>
<keyword evidence="3" id="KW-0589">Pheromone response</keyword>
<proteinExistence type="inferred from homology"/>
<evidence type="ECO:0000256" key="8">
    <source>
        <dbReference type="ARBA" id="ARBA00023170"/>
    </source>
</evidence>
<reference evidence="12" key="1">
    <citation type="submission" date="2023-06" db="EMBL/GenBank/DDBJ databases">
        <authorList>
            <consortium name="Lawrence Berkeley National Laboratory"/>
            <person name="Ahrendt S."/>
            <person name="Sahu N."/>
            <person name="Indic B."/>
            <person name="Wong-Bajracharya J."/>
            <person name="Merenyi Z."/>
            <person name="Ke H.-M."/>
            <person name="Monk M."/>
            <person name="Kocsube S."/>
            <person name="Drula E."/>
            <person name="Lipzen A."/>
            <person name="Balint B."/>
            <person name="Henrissat B."/>
            <person name="Andreopoulos B."/>
            <person name="Martin F.M."/>
            <person name="Harder C.B."/>
            <person name="Rigling D."/>
            <person name="Ford K.L."/>
            <person name="Foster G.D."/>
            <person name="Pangilinan J."/>
            <person name="Papanicolaou A."/>
            <person name="Barry K."/>
            <person name="LaButti K."/>
            <person name="Viragh M."/>
            <person name="Koriabine M."/>
            <person name="Yan M."/>
            <person name="Riley R."/>
            <person name="Champramary S."/>
            <person name="Plett K.L."/>
            <person name="Tsai I.J."/>
            <person name="Slot J."/>
            <person name="Sipos G."/>
            <person name="Plett J."/>
            <person name="Nagy L.G."/>
            <person name="Grigoriev I.V."/>
        </authorList>
    </citation>
    <scope>NUCLEOTIDE SEQUENCE</scope>
    <source>
        <strain evidence="12">ICMP 16352</strain>
    </source>
</reference>
<dbReference type="CDD" id="cd14966">
    <property type="entry name" value="7tmD_STE3"/>
    <property type="match status" value="1"/>
</dbReference>
<keyword evidence="7 11" id="KW-0472">Membrane</keyword>
<organism evidence="12 13">
    <name type="scientific">Armillaria novae-zelandiae</name>
    <dbReference type="NCBI Taxonomy" id="153914"/>
    <lineage>
        <taxon>Eukaryota</taxon>
        <taxon>Fungi</taxon>
        <taxon>Dikarya</taxon>
        <taxon>Basidiomycota</taxon>
        <taxon>Agaricomycotina</taxon>
        <taxon>Agaricomycetes</taxon>
        <taxon>Agaricomycetidae</taxon>
        <taxon>Agaricales</taxon>
        <taxon>Marasmiineae</taxon>
        <taxon>Physalacriaceae</taxon>
        <taxon>Armillaria</taxon>
    </lineage>
</organism>
<feature type="transmembrane region" description="Helical" evidence="11">
    <location>
        <begin position="71"/>
        <end position="90"/>
    </location>
</feature>
<comment type="caution">
    <text evidence="12">The sequence shown here is derived from an EMBL/GenBank/DDBJ whole genome shotgun (WGS) entry which is preliminary data.</text>
</comment>
<dbReference type="InterPro" id="IPR001546">
    <property type="entry name" value="GPCR_Pheromne_A_rcpt"/>
</dbReference>
<feature type="transmembrane region" description="Helical" evidence="11">
    <location>
        <begin position="111"/>
        <end position="131"/>
    </location>
</feature>
<evidence type="ECO:0000256" key="1">
    <source>
        <dbReference type="ARBA" id="ARBA00004141"/>
    </source>
</evidence>
<dbReference type="EMBL" id="JAUEPR010000040">
    <property type="protein sequence ID" value="KAK0472450.1"/>
    <property type="molecule type" value="Genomic_DNA"/>
</dbReference>
<dbReference type="Pfam" id="PF02076">
    <property type="entry name" value="STE3"/>
    <property type="match status" value="1"/>
</dbReference>
<evidence type="ECO:0000313" key="13">
    <source>
        <dbReference type="Proteomes" id="UP001175227"/>
    </source>
</evidence>
<gene>
    <name evidence="12" type="ORF">IW261DRAFT_1596802</name>
</gene>
<dbReference type="PANTHER" id="PTHR28097:SF1">
    <property type="entry name" value="PHEROMONE A FACTOR RECEPTOR"/>
    <property type="match status" value="1"/>
</dbReference>
<keyword evidence="6" id="KW-0297">G-protein coupled receptor</keyword>
<dbReference type="PRINTS" id="PR00900">
    <property type="entry name" value="PHEROMONEAR"/>
</dbReference>
<comment type="similarity">
    <text evidence="2">Belongs to the G-protein coupled receptor 4 family.</text>
</comment>
<evidence type="ECO:0000256" key="7">
    <source>
        <dbReference type="ARBA" id="ARBA00023136"/>
    </source>
</evidence>
<feature type="compositionally biased region" description="Polar residues" evidence="10">
    <location>
        <begin position="391"/>
        <end position="402"/>
    </location>
</feature>
<evidence type="ECO:0000256" key="4">
    <source>
        <dbReference type="ARBA" id="ARBA00022692"/>
    </source>
</evidence>
<evidence type="ECO:0000256" key="10">
    <source>
        <dbReference type="SAM" id="MobiDB-lite"/>
    </source>
</evidence>
<evidence type="ECO:0000256" key="2">
    <source>
        <dbReference type="ARBA" id="ARBA00011085"/>
    </source>
</evidence>
<dbReference type="GO" id="GO:0005886">
    <property type="term" value="C:plasma membrane"/>
    <property type="evidence" value="ECO:0007669"/>
    <property type="project" value="TreeGrafter"/>
</dbReference>
<evidence type="ECO:0000256" key="3">
    <source>
        <dbReference type="ARBA" id="ARBA00022507"/>
    </source>
</evidence>
<feature type="transmembrane region" description="Helical" evidence="11">
    <location>
        <begin position="203"/>
        <end position="226"/>
    </location>
</feature>
<comment type="subcellular location">
    <subcellularLocation>
        <location evidence="1">Membrane</location>
        <topology evidence="1">Multi-pass membrane protein</topology>
    </subcellularLocation>
</comment>
<keyword evidence="8 12" id="KW-0675">Receptor</keyword>
<keyword evidence="5 11" id="KW-1133">Transmembrane helix</keyword>
<dbReference type="AlphaFoldDB" id="A0AA39NV60"/>
<evidence type="ECO:0000313" key="12">
    <source>
        <dbReference type="EMBL" id="KAK0472450.1"/>
    </source>
</evidence>
<feature type="transmembrane region" description="Helical" evidence="11">
    <location>
        <begin position="265"/>
        <end position="286"/>
    </location>
</feature>
<evidence type="ECO:0000256" key="9">
    <source>
        <dbReference type="ARBA" id="ARBA00023224"/>
    </source>
</evidence>
<feature type="compositionally biased region" description="Pro residues" evidence="10">
    <location>
        <begin position="414"/>
        <end position="426"/>
    </location>
</feature>
<protein>
    <submittedName>
        <fullName evidence="12">Pheromone receptor</fullName>
    </submittedName>
</protein>
<keyword evidence="4 11" id="KW-0812">Transmembrane</keyword>
<dbReference type="Proteomes" id="UP001175227">
    <property type="component" value="Unassembled WGS sequence"/>
</dbReference>
<feature type="compositionally biased region" description="Polar residues" evidence="10">
    <location>
        <begin position="440"/>
        <end position="459"/>
    </location>
</feature>
<keyword evidence="13" id="KW-1185">Reference proteome</keyword>
<feature type="region of interest" description="Disordered" evidence="10">
    <location>
        <begin position="414"/>
        <end position="459"/>
    </location>
</feature>